<evidence type="ECO:0000256" key="1">
    <source>
        <dbReference type="SAM" id="MobiDB-lite"/>
    </source>
</evidence>
<proteinExistence type="predicted"/>
<accession>A0A397IHR4</accession>
<organism evidence="2 3">
    <name type="scientific">Diversispora epigaea</name>
    <dbReference type="NCBI Taxonomy" id="1348612"/>
    <lineage>
        <taxon>Eukaryota</taxon>
        <taxon>Fungi</taxon>
        <taxon>Fungi incertae sedis</taxon>
        <taxon>Mucoromycota</taxon>
        <taxon>Glomeromycotina</taxon>
        <taxon>Glomeromycetes</taxon>
        <taxon>Diversisporales</taxon>
        <taxon>Diversisporaceae</taxon>
        <taxon>Diversispora</taxon>
    </lineage>
</organism>
<gene>
    <name evidence="2" type="ORF">Glove_225g42</name>
</gene>
<feature type="compositionally biased region" description="Acidic residues" evidence="1">
    <location>
        <begin position="41"/>
        <end position="61"/>
    </location>
</feature>
<dbReference type="STRING" id="1348612.A0A397IHR4"/>
<dbReference type="Proteomes" id="UP000266861">
    <property type="component" value="Unassembled WGS sequence"/>
</dbReference>
<feature type="region of interest" description="Disordered" evidence="1">
    <location>
        <begin position="35"/>
        <end position="62"/>
    </location>
</feature>
<reference evidence="2 3" key="1">
    <citation type="submission" date="2018-08" db="EMBL/GenBank/DDBJ databases">
        <title>Genome and evolution of the arbuscular mycorrhizal fungus Diversispora epigaea (formerly Glomus versiforme) and its bacterial endosymbionts.</title>
        <authorList>
            <person name="Sun X."/>
            <person name="Fei Z."/>
            <person name="Harrison M."/>
        </authorList>
    </citation>
    <scope>NUCLEOTIDE SEQUENCE [LARGE SCALE GENOMIC DNA]</scope>
    <source>
        <strain evidence="2 3">IT104</strain>
    </source>
</reference>
<name>A0A397IHR4_9GLOM</name>
<comment type="caution">
    <text evidence="2">The sequence shown here is derived from an EMBL/GenBank/DDBJ whole genome shotgun (WGS) entry which is preliminary data.</text>
</comment>
<dbReference type="EMBL" id="PQFF01000208">
    <property type="protein sequence ID" value="RHZ74387.1"/>
    <property type="molecule type" value="Genomic_DNA"/>
</dbReference>
<keyword evidence="3" id="KW-1185">Reference proteome</keyword>
<dbReference type="OrthoDB" id="2423521at2759"/>
<protein>
    <submittedName>
        <fullName evidence="2">Uncharacterized protein</fullName>
    </submittedName>
</protein>
<sequence length="142" mass="16410">MDATENSNMSLVADFLDKISSIILNKDESFAKNTNLNISDISEDDQEDQKDQENQEGENVNEIEKFFISKDNNDKVYRDDISDSDNFIECTEKNQPTTRRSWVLNSSTNVGDELAKYVKMIPEAHKYLNLAYWNILDLTEDI</sequence>
<evidence type="ECO:0000313" key="2">
    <source>
        <dbReference type="EMBL" id="RHZ74387.1"/>
    </source>
</evidence>
<dbReference type="AlphaFoldDB" id="A0A397IHR4"/>
<evidence type="ECO:0000313" key="3">
    <source>
        <dbReference type="Proteomes" id="UP000266861"/>
    </source>
</evidence>